<evidence type="ECO:0000256" key="1">
    <source>
        <dbReference type="ARBA" id="ARBA00009981"/>
    </source>
</evidence>
<dbReference type="EMBL" id="MFVW01000024">
    <property type="protein sequence ID" value="OGJ06143.1"/>
    <property type="molecule type" value="Genomic_DNA"/>
</dbReference>
<dbReference type="Gene3D" id="3.40.1620.10">
    <property type="entry name" value="YefM-like domain"/>
    <property type="match status" value="1"/>
</dbReference>
<dbReference type="InterPro" id="IPR036165">
    <property type="entry name" value="YefM-like_sf"/>
</dbReference>
<reference evidence="2 3" key="1">
    <citation type="journal article" date="2016" name="Nat. Commun.">
        <title>Thousands of microbial genomes shed light on interconnected biogeochemical processes in an aquifer system.</title>
        <authorList>
            <person name="Anantharaman K."/>
            <person name="Brown C.T."/>
            <person name="Hug L.A."/>
            <person name="Sharon I."/>
            <person name="Castelle C.J."/>
            <person name="Probst A.J."/>
            <person name="Thomas B.C."/>
            <person name="Singh A."/>
            <person name="Wilkins M.J."/>
            <person name="Karaoz U."/>
            <person name="Brodie E.L."/>
            <person name="Williams K.H."/>
            <person name="Hubbard S.S."/>
            <person name="Banfield J.F."/>
        </authorList>
    </citation>
    <scope>NUCLEOTIDE SEQUENCE [LARGE SCALE GENOMIC DNA]</scope>
</reference>
<proteinExistence type="inferred from homology"/>
<sequence>MAMNIKTLSTTEAREKMSDLVNIVSTSRKSIVIGRRNIPEVVLIPFPTFWNGKFSEITNINAYSKSFDFLTNEPEIYSTKDIKRKYA</sequence>
<comment type="similarity">
    <text evidence="1">Belongs to the phD/YefM antitoxin family.</text>
</comment>
<evidence type="ECO:0008006" key="4">
    <source>
        <dbReference type="Google" id="ProtNLM"/>
    </source>
</evidence>
<evidence type="ECO:0000313" key="2">
    <source>
        <dbReference type="EMBL" id="OGJ06143.1"/>
    </source>
</evidence>
<dbReference type="Proteomes" id="UP000179274">
    <property type="component" value="Unassembled WGS sequence"/>
</dbReference>
<comment type="caution">
    <text evidence="2">The sequence shown here is derived from an EMBL/GenBank/DDBJ whole genome shotgun (WGS) entry which is preliminary data.</text>
</comment>
<evidence type="ECO:0000313" key="3">
    <source>
        <dbReference type="Proteomes" id="UP000179274"/>
    </source>
</evidence>
<accession>A0A1F6YIE0</accession>
<organism evidence="2 3">
    <name type="scientific">Candidatus Nomurabacteria bacterium RIFOXYA1_FULL_35_17</name>
    <dbReference type="NCBI Taxonomy" id="1801798"/>
    <lineage>
        <taxon>Bacteria</taxon>
        <taxon>Candidatus Nomuraibacteriota</taxon>
    </lineage>
</organism>
<dbReference type="AlphaFoldDB" id="A0A1F6YIE0"/>
<gene>
    <name evidence="2" type="ORF">A2192_01885</name>
</gene>
<dbReference type="SUPFAM" id="SSF143120">
    <property type="entry name" value="YefM-like"/>
    <property type="match status" value="1"/>
</dbReference>
<protein>
    <recommendedName>
        <fullName evidence="4">Antitoxin</fullName>
    </recommendedName>
</protein>
<name>A0A1F6YIE0_9BACT</name>